<dbReference type="STRING" id="1802362.A2806_04455"/>
<dbReference type="GO" id="GO:0019843">
    <property type="term" value="F:rRNA binding"/>
    <property type="evidence" value="ECO:0007669"/>
    <property type="project" value="UniProtKB-UniRule"/>
</dbReference>
<keyword evidence="5 6" id="KW-0687">Ribonucleoprotein</keyword>
<dbReference type="InterPro" id="IPR036823">
    <property type="entry name" value="Ribosomal_uS7_dom_sf"/>
</dbReference>
<evidence type="ECO:0000313" key="8">
    <source>
        <dbReference type="EMBL" id="OHA48915.1"/>
    </source>
</evidence>
<dbReference type="InterPro" id="IPR005717">
    <property type="entry name" value="Ribosomal_uS7_bac/org-type"/>
</dbReference>
<protein>
    <recommendedName>
        <fullName evidence="6">Small ribosomal subunit protein uS7</fullName>
    </recommendedName>
</protein>
<evidence type="ECO:0000256" key="4">
    <source>
        <dbReference type="ARBA" id="ARBA00022980"/>
    </source>
</evidence>
<comment type="caution">
    <text evidence="8">The sequence shown here is derived from an EMBL/GenBank/DDBJ whole genome shotgun (WGS) entry which is preliminary data.</text>
</comment>
<keyword evidence="6" id="KW-0820">tRNA-binding</keyword>
<dbReference type="PANTHER" id="PTHR11205">
    <property type="entry name" value="RIBOSOMAL PROTEIN S7"/>
    <property type="match status" value="1"/>
</dbReference>
<organism evidence="8 9">
    <name type="scientific">Candidatus Terrybacteria bacterium RIFCSPHIGHO2_01_FULL_48_17</name>
    <dbReference type="NCBI Taxonomy" id="1802362"/>
    <lineage>
        <taxon>Bacteria</taxon>
        <taxon>Candidatus Terryibacteriota</taxon>
    </lineage>
</organism>
<comment type="subunit">
    <text evidence="6">Part of the 30S ribosomal subunit. Contacts proteins S9 and S11.</text>
</comment>
<dbReference type="NCBIfam" id="TIGR01029">
    <property type="entry name" value="rpsG_bact"/>
    <property type="match status" value="1"/>
</dbReference>
<dbReference type="GO" id="GO:0006412">
    <property type="term" value="P:translation"/>
    <property type="evidence" value="ECO:0007669"/>
    <property type="project" value="UniProtKB-UniRule"/>
</dbReference>
<keyword evidence="4 6" id="KW-0689">Ribosomal protein</keyword>
<evidence type="ECO:0000256" key="5">
    <source>
        <dbReference type="ARBA" id="ARBA00023274"/>
    </source>
</evidence>
<accession>A0A1G2PKN5</accession>
<evidence type="ECO:0000256" key="6">
    <source>
        <dbReference type="HAMAP-Rule" id="MF_00480"/>
    </source>
</evidence>
<evidence type="ECO:0000313" key="9">
    <source>
        <dbReference type="Proteomes" id="UP000177629"/>
    </source>
</evidence>
<feature type="domain" description="Small ribosomal subunit protein uS7" evidence="7">
    <location>
        <begin position="2"/>
        <end position="149"/>
    </location>
</feature>
<evidence type="ECO:0000259" key="7">
    <source>
        <dbReference type="Pfam" id="PF00177"/>
    </source>
</evidence>
<proteinExistence type="inferred from homology"/>
<dbReference type="InterPro" id="IPR023798">
    <property type="entry name" value="Ribosomal_uS7_dom"/>
</dbReference>
<keyword evidence="2 6" id="KW-0699">rRNA-binding</keyword>
<dbReference type="PIRSF" id="PIRSF002122">
    <property type="entry name" value="RPS7p_RPS7a_RPS5e_RPS7o"/>
    <property type="match status" value="1"/>
</dbReference>
<dbReference type="CDD" id="cd14869">
    <property type="entry name" value="uS7_Bacteria"/>
    <property type="match status" value="1"/>
</dbReference>
<dbReference type="Pfam" id="PF00177">
    <property type="entry name" value="Ribosomal_S7"/>
    <property type="match status" value="1"/>
</dbReference>
<dbReference type="Proteomes" id="UP000177629">
    <property type="component" value="Unassembled WGS sequence"/>
</dbReference>
<comment type="similarity">
    <text evidence="1 6">Belongs to the universal ribosomal protein uS7 family.</text>
</comment>
<dbReference type="FunFam" id="1.10.455.10:FF:000001">
    <property type="entry name" value="30S ribosomal protein S7"/>
    <property type="match status" value="1"/>
</dbReference>
<dbReference type="Gene3D" id="1.10.455.10">
    <property type="entry name" value="Ribosomal protein S7 domain"/>
    <property type="match status" value="1"/>
</dbReference>
<keyword evidence="3 6" id="KW-0694">RNA-binding</keyword>
<name>A0A1G2PKN5_9BACT</name>
<dbReference type="GO" id="GO:0000049">
    <property type="term" value="F:tRNA binding"/>
    <property type="evidence" value="ECO:0007669"/>
    <property type="project" value="UniProtKB-UniRule"/>
</dbReference>
<dbReference type="InterPro" id="IPR000235">
    <property type="entry name" value="Ribosomal_uS7"/>
</dbReference>
<dbReference type="EMBL" id="MHSS01000002">
    <property type="protein sequence ID" value="OHA48915.1"/>
    <property type="molecule type" value="Genomic_DNA"/>
</dbReference>
<dbReference type="HAMAP" id="MF_00480_B">
    <property type="entry name" value="Ribosomal_uS7_B"/>
    <property type="match status" value="1"/>
</dbReference>
<evidence type="ECO:0000256" key="1">
    <source>
        <dbReference type="ARBA" id="ARBA00007151"/>
    </source>
</evidence>
<gene>
    <name evidence="6" type="primary">rpsG</name>
    <name evidence="8" type="ORF">A2806_04455</name>
</gene>
<dbReference type="GO" id="GO:0015935">
    <property type="term" value="C:small ribosomal subunit"/>
    <property type="evidence" value="ECO:0007669"/>
    <property type="project" value="InterPro"/>
</dbReference>
<dbReference type="GO" id="GO:0003735">
    <property type="term" value="F:structural constituent of ribosome"/>
    <property type="evidence" value="ECO:0007669"/>
    <property type="project" value="InterPro"/>
</dbReference>
<evidence type="ECO:0000256" key="3">
    <source>
        <dbReference type="ARBA" id="ARBA00022884"/>
    </source>
</evidence>
<dbReference type="SUPFAM" id="SSF47973">
    <property type="entry name" value="Ribosomal protein S7"/>
    <property type="match status" value="1"/>
</dbReference>
<sequence length="156" mass="17954">MRRNRKLHKREQLDRLYNSPLVGKLINYVMYDGRRLTAERVVYAALKEAAKRTEKEPLAVFEEALKNTSPVLEVRSRRVGGATYQVPREVRGERRVQLSLRWIVAASRGHKKRKNMAEALAEELALAAQGQGSAVKKREDMHKMAEANRAFAHFAW</sequence>
<reference evidence="8 9" key="1">
    <citation type="journal article" date="2016" name="Nat. Commun.">
        <title>Thousands of microbial genomes shed light on interconnected biogeochemical processes in an aquifer system.</title>
        <authorList>
            <person name="Anantharaman K."/>
            <person name="Brown C.T."/>
            <person name="Hug L.A."/>
            <person name="Sharon I."/>
            <person name="Castelle C.J."/>
            <person name="Probst A.J."/>
            <person name="Thomas B.C."/>
            <person name="Singh A."/>
            <person name="Wilkins M.J."/>
            <person name="Karaoz U."/>
            <person name="Brodie E.L."/>
            <person name="Williams K.H."/>
            <person name="Hubbard S.S."/>
            <person name="Banfield J.F."/>
        </authorList>
    </citation>
    <scope>NUCLEOTIDE SEQUENCE [LARGE SCALE GENOMIC DNA]</scope>
</reference>
<dbReference type="AlphaFoldDB" id="A0A1G2PKN5"/>
<evidence type="ECO:0000256" key="2">
    <source>
        <dbReference type="ARBA" id="ARBA00022730"/>
    </source>
</evidence>
<comment type="function">
    <text evidence="6">One of the primary rRNA binding proteins, it binds directly to 16S rRNA where it nucleates assembly of the head domain of the 30S subunit. Is located at the subunit interface close to the decoding center, probably blocks exit of the E-site tRNA.</text>
</comment>